<gene>
    <name evidence="2" type="ORF">M9Y10_042746</name>
</gene>
<dbReference type="Gene3D" id="2.130.10.30">
    <property type="entry name" value="Regulator of chromosome condensation 1/beta-lactamase-inhibitor protein II"/>
    <property type="match status" value="1"/>
</dbReference>
<feature type="repeat" description="RCC1" evidence="1">
    <location>
        <begin position="34"/>
        <end position="83"/>
    </location>
</feature>
<dbReference type="Proteomes" id="UP001470230">
    <property type="component" value="Unassembled WGS sequence"/>
</dbReference>
<protein>
    <recommendedName>
        <fullName evidence="4">Late endosomal/lysosomal adaptor and MAPK and MTOR activator 5</fullName>
    </recommendedName>
</protein>
<comment type="caution">
    <text evidence="2">The sequence shown here is derived from an EMBL/GenBank/DDBJ whole genome shotgun (WGS) entry which is preliminary data.</text>
</comment>
<evidence type="ECO:0000313" key="2">
    <source>
        <dbReference type="EMBL" id="KAK8883649.1"/>
    </source>
</evidence>
<dbReference type="Pfam" id="PF13540">
    <property type="entry name" value="RCC1_2"/>
    <property type="match status" value="1"/>
</dbReference>
<evidence type="ECO:0008006" key="4">
    <source>
        <dbReference type="Google" id="ProtNLM"/>
    </source>
</evidence>
<proteinExistence type="predicted"/>
<reference evidence="2 3" key="1">
    <citation type="submission" date="2024-04" db="EMBL/GenBank/DDBJ databases">
        <title>Tritrichomonas musculus Genome.</title>
        <authorList>
            <person name="Alves-Ferreira E."/>
            <person name="Grigg M."/>
            <person name="Lorenzi H."/>
            <person name="Galac M."/>
        </authorList>
    </citation>
    <scope>NUCLEOTIDE SEQUENCE [LARGE SCALE GENOMIC DNA]</scope>
    <source>
        <strain evidence="2 3">EAF2021</strain>
    </source>
</reference>
<evidence type="ECO:0000313" key="3">
    <source>
        <dbReference type="Proteomes" id="UP001470230"/>
    </source>
</evidence>
<organism evidence="2 3">
    <name type="scientific">Tritrichomonas musculus</name>
    <dbReference type="NCBI Taxonomy" id="1915356"/>
    <lineage>
        <taxon>Eukaryota</taxon>
        <taxon>Metamonada</taxon>
        <taxon>Parabasalia</taxon>
        <taxon>Tritrichomonadida</taxon>
        <taxon>Tritrichomonadidae</taxon>
        <taxon>Tritrichomonas</taxon>
    </lineage>
</organism>
<name>A0ABR2JXQ3_9EUKA</name>
<dbReference type="EMBL" id="JAPFFF010000008">
    <property type="protein sequence ID" value="KAK8883649.1"/>
    <property type="molecule type" value="Genomic_DNA"/>
</dbReference>
<keyword evidence="3" id="KW-1185">Reference proteome</keyword>
<sequence length="140" mass="15924">MMKYHFLNVKNYLVKKVIDISGKYGHVFAVCDDGSVYARGSNYYGEIGVGEQVKNVFDFIEIESLKKYKIVAGSYHSLFQTADGMVANMVKSCSMKFVKKVIICLLKLQLLKVPLFVLLDIQNRPLSVETKCLYTHQAKK</sequence>
<dbReference type="PROSITE" id="PS50012">
    <property type="entry name" value="RCC1_3"/>
    <property type="match status" value="1"/>
</dbReference>
<accession>A0ABR2JXQ3</accession>
<dbReference type="SUPFAM" id="SSF50985">
    <property type="entry name" value="RCC1/BLIP-II"/>
    <property type="match status" value="1"/>
</dbReference>
<dbReference type="InterPro" id="IPR000408">
    <property type="entry name" value="Reg_chr_condens"/>
</dbReference>
<dbReference type="InterPro" id="IPR009091">
    <property type="entry name" value="RCC1/BLIP-II"/>
</dbReference>
<evidence type="ECO:0000256" key="1">
    <source>
        <dbReference type="PROSITE-ProRule" id="PRU00235"/>
    </source>
</evidence>